<proteinExistence type="predicted"/>
<dbReference type="Pfam" id="PF26593">
    <property type="entry name" value="TraC-like"/>
    <property type="match status" value="1"/>
</dbReference>
<sequence>MANNQNTSTQQFVEIEDIRDGILILKNGGLRRVLMVSGVNFDLKSEEEQNLIIYSFQNFLNTLDFSVQFLIHSRKMNINSYLDKLRERHDIETNELLKNQILEYIEFIKSFVETNAVMTKTFFVVVPYDPVQIPKAGMELISSLKFWEKNKMVKKDEGIDQKITQINQRTDQVITGLNQGGLRTVALNNEELIELFYNLYNPQEVEKKELKIAKQ</sequence>
<gene>
    <name evidence="2" type="ORF">A2999_00530</name>
</gene>
<evidence type="ECO:0000259" key="1">
    <source>
        <dbReference type="Pfam" id="PF26593"/>
    </source>
</evidence>
<dbReference type="Proteomes" id="UP000178798">
    <property type="component" value="Unassembled WGS sequence"/>
</dbReference>
<organism evidence="2 3">
    <name type="scientific">Candidatus Wolfebacteria bacterium RIFCSPLOWO2_01_FULL_38_11</name>
    <dbReference type="NCBI Taxonomy" id="1802556"/>
    <lineage>
        <taxon>Bacteria</taxon>
        <taxon>Candidatus Wolfeibacteriota</taxon>
    </lineage>
</organism>
<dbReference type="InterPro" id="IPR058596">
    <property type="entry name" value="TraC-like_dom"/>
</dbReference>
<dbReference type="STRING" id="1802556.A2999_00530"/>
<evidence type="ECO:0000313" key="3">
    <source>
        <dbReference type="Proteomes" id="UP000178798"/>
    </source>
</evidence>
<feature type="domain" description="TraC-like" evidence="1">
    <location>
        <begin position="28"/>
        <end position="200"/>
    </location>
</feature>
<evidence type="ECO:0000313" key="2">
    <source>
        <dbReference type="EMBL" id="OGM90795.1"/>
    </source>
</evidence>
<comment type="caution">
    <text evidence="2">The sequence shown here is derived from an EMBL/GenBank/DDBJ whole genome shotgun (WGS) entry which is preliminary data.</text>
</comment>
<reference evidence="2 3" key="1">
    <citation type="journal article" date="2016" name="Nat. Commun.">
        <title>Thousands of microbial genomes shed light on interconnected biogeochemical processes in an aquifer system.</title>
        <authorList>
            <person name="Anantharaman K."/>
            <person name="Brown C.T."/>
            <person name="Hug L.A."/>
            <person name="Sharon I."/>
            <person name="Castelle C.J."/>
            <person name="Probst A.J."/>
            <person name="Thomas B.C."/>
            <person name="Singh A."/>
            <person name="Wilkins M.J."/>
            <person name="Karaoz U."/>
            <person name="Brodie E.L."/>
            <person name="Williams K.H."/>
            <person name="Hubbard S.S."/>
            <person name="Banfield J.F."/>
        </authorList>
    </citation>
    <scope>NUCLEOTIDE SEQUENCE [LARGE SCALE GENOMIC DNA]</scope>
</reference>
<protein>
    <recommendedName>
        <fullName evidence="1">TraC-like domain-containing protein</fullName>
    </recommendedName>
</protein>
<name>A0A1F8DSJ1_9BACT</name>
<accession>A0A1F8DSJ1</accession>
<dbReference type="AlphaFoldDB" id="A0A1F8DSJ1"/>
<dbReference type="EMBL" id="MGIQ01000014">
    <property type="protein sequence ID" value="OGM90795.1"/>
    <property type="molecule type" value="Genomic_DNA"/>
</dbReference>